<dbReference type="Proteomes" id="UP000198788">
    <property type="component" value="Unassembled WGS sequence"/>
</dbReference>
<protein>
    <recommendedName>
        <fullName evidence="4">Secreted protein</fullName>
    </recommendedName>
</protein>
<keyword evidence="3" id="KW-1185">Reference proteome</keyword>
<feature type="chain" id="PRO_5011665350" description="Secreted protein" evidence="1">
    <location>
        <begin position="19"/>
        <end position="293"/>
    </location>
</feature>
<evidence type="ECO:0000313" key="2">
    <source>
        <dbReference type="EMBL" id="SFS77586.1"/>
    </source>
</evidence>
<feature type="signal peptide" evidence="1">
    <location>
        <begin position="1"/>
        <end position="18"/>
    </location>
</feature>
<dbReference type="STRING" id="871741.SAMN05192570_2534"/>
<evidence type="ECO:0000313" key="3">
    <source>
        <dbReference type="Proteomes" id="UP000198788"/>
    </source>
</evidence>
<name>A0A1I6SKV7_9CAUL</name>
<gene>
    <name evidence="2" type="ORF">SAMN05192570_2534</name>
</gene>
<organism evidence="2 3">
    <name type="scientific">Brevundimonas viscosa</name>
    <dbReference type="NCBI Taxonomy" id="871741"/>
    <lineage>
        <taxon>Bacteria</taxon>
        <taxon>Pseudomonadati</taxon>
        <taxon>Pseudomonadota</taxon>
        <taxon>Alphaproteobacteria</taxon>
        <taxon>Caulobacterales</taxon>
        <taxon>Caulobacteraceae</taxon>
        <taxon>Brevundimonas</taxon>
    </lineage>
</organism>
<reference evidence="3" key="1">
    <citation type="submission" date="2016-10" db="EMBL/GenBank/DDBJ databases">
        <authorList>
            <person name="Varghese N."/>
            <person name="Submissions S."/>
        </authorList>
    </citation>
    <scope>NUCLEOTIDE SEQUENCE [LARGE SCALE GENOMIC DNA]</scope>
    <source>
        <strain evidence="3">CGMCC 1.10683</strain>
    </source>
</reference>
<evidence type="ECO:0008006" key="4">
    <source>
        <dbReference type="Google" id="ProtNLM"/>
    </source>
</evidence>
<dbReference type="RefSeq" id="WP_092311268.1">
    <property type="nucleotide sequence ID" value="NZ_FOZV01000005.1"/>
</dbReference>
<proteinExistence type="predicted"/>
<sequence length="293" mass="31052">MMLAALAFAAALGTPQQAAKFVVPVALDKAVAGSLGPGDPRGDTGAYFDCFSFSGSEGQRLTVRLRSAAFEPLLVLRRGAACDGNLLYVAHGDGDEAVVRTDLGYTETYSLTVRSAEAGVTGPYDLTFGDAAPRPRQAPAIQQPGFQPDRVSEGCGYRPGSGRLVPVTYGVFSEDPAPPFADRWGAAYRTADGWGPLSDTPFTAADGRAWFINNETITVDGVAYRKHGLPRVYGLRELAYRGEHDGVGVFEFAETGPDPHAGHAHMAGAIDSGELIQVLVRPAGCEFQPYRPA</sequence>
<dbReference type="EMBL" id="FOZV01000005">
    <property type="protein sequence ID" value="SFS77586.1"/>
    <property type="molecule type" value="Genomic_DNA"/>
</dbReference>
<keyword evidence="1" id="KW-0732">Signal</keyword>
<accession>A0A1I6SKV7</accession>
<evidence type="ECO:0000256" key="1">
    <source>
        <dbReference type="SAM" id="SignalP"/>
    </source>
</evidence>
<dbReference type="AlphaFoldDB" id="A0A1I6SKV7"/>
<dbReference type="Gene3D" id="2.60.120.380">
    <property type="match status" value="1"/>
</dbReference>